<keyword evidence="3" id="KW-1185">Reference proteome</keyword>
<sequence length="376" mass="42181">MLEKVKIWVPRTDLSKDKVTFDDLSITFQRTLRVPDNDDPNALPPSMGRFPLYQTSHYRMTLPPGMAEKGGLFMSMHQREAMWIRFRSEKRYAIKVYCGNVNAISGEYAGGTVRRPCDPLRHGQRMQDFVVTPNQKWLDGVAVEPGMVRQFVGKPMGSGYSIETQITSQEASGALRFEITRLDSIDTVEVTVMTMSCKYVHLQPSKTDCVGDLKEMFQKKEGTPVGHFDFVYKGRILEDERSLQDYKIEQGGVIYVLLRLRGGGPINLAAGGLIKQNIAKVSHKNFLKTETVWFNLQIVDSAIFQTVTGLATPPKPISAETYVSQGRPFYWLADTPSNIFGTFSGVRSVAAMDWKVEESLSKTPTGRTATESLRNG</sequence>
<evidence type="ECO:0000259" key="1">
    <source>
        <dbReference type="PROSITE" id="PS50053"/>
    </source>
</evidence>
<dbReference type="PANTHER" id="PTHR10677:SF3">
    <property type="entry name" value="FI07626P-RELATED"/>
    <property type="match status" value="1"/>
</dbReference>
<feature type="domain" description="Ubiquitin-like" evidence="1">
    <location>
        <begin position="188"/>
        <end position="263"/>
    </location>
</feature>
<protein>
    <recommendedName>
        <fullName evidence="1">Ubiquitin-like domain-containing protein</fullName>
    </recommendedName>
</protein>
<dbReference type="PANTHER" id="PTHR10677">
    <property type="entry name" value="UBIQUILIN"/>
    <property type="match status" value="1"/>
</dbReference>
<dbReference type="SMART" id="SM00213">
    <property type="entry name" value="UBQ"/>
    <property type="match status" value="1"/>
</dbReference>
<dbReference type="Pfam" id="PF00240">
    <property type="entry name" value="ubiquitin"/>
    <property type="match status" value="1"/>
</dbReference>
<dbReference type="OrthoDB" id="1658288at2759"/>
<dbReference type="InterPro" id="IPR029071">
    <property type="entry name" value="Ubiquitin-like_domsf"/>
</dbReference>
<dbReference type="SUPFAM" id="SSF54236">
    <property type="entry name" value="Ubiquitin-like"/>
    <property type="match status" value="1"/>
</dbReference>
<dbReference type="GO" id="GO:0006511">
    <property type="term" value="P:ubiquitin-dependent protein catabolic process"/>
    <property type="evidence" value="ECO:0007669"/>
    <property type="project" value="TreeGrafter"/>
</dbReference>
<reference evidence="2 3" key="1">
    <citation type="journal article" date="2021" name="Nat. Commun.">
        <title>Genetic determinants of endophytism in the Arabidopsis root mycobiome.</title>
        <authorList>
            <person name="Mesny F."/>
            <person name="Miyauchi S."/>
            <person name="Thiergart T."/>
            <person name="Pickel B."/>
            <person name="Atanasova L."/>
            <person name="Karlsson M."/>
            <person name="Huettel B."/>
            <person name="Barry K.W."/>
            <person name="Haridas S."/>
            <person name="Chen C."/>
            <person name="Bauer D."/>
            <person name="Andreopoulos W."/>
            <person name="Pangilinan J."/>
            <person name="LaButti K."/>
            <person name="Riley R."/>
            <person name="Lipzen A."/>
            <person name="Clum A."/>
            <person name="Drula E."/>
            <person name="Henrissat B."/>
            <person name="Kohler A."/>
            <person name="Grigoriev I.V."/>
            <person name="Martin F.M."/>
            <person name="Hacquard S."/>
        </authorList>
    </citation>
    <scope>NUCLEOTIDE SEQUENCE [LARGE SCALE GENOMIC DNA]</scope>
    <source>
        <strain evidence="2 3">MPI-CAGE-CH-0241</strain>
    </source>
</reference>
<dbReference type="InterPro" id="IPR019956">
    <property type="entry name" value="Ubiquitin_dom"/>
</dbReference>
<dbReference type="EMBL" id="JAGPYM010000009">
    <property type="protein sequence ID" value="KAH6890658.1"/>
    <property type="molecule type" value="Genomic_DNA"/>
</dbReference>
<dbReference type="GO" id="GO:0005829">
    <property type="term" value="C:cytosol"/>
    <property type="evidence" value="ECO:0007669"/>
    <property type="project" value="TreeGrafter"/>
</dbReference>
<dbReference type="Gene3D" id="3.10.20.90">
    <property type="entry name" value="Phosphatidylinositol 3-kinase Catalytic Subunit, Chain A, domain 1"/>
    <property type="match status" value="1"/>
</dbReference>
<gene>
    <name evidence="2" type="ORF">B0T10DRAFT_528876</name>
</gene>
<dbReference type="CDD" id="cd17039">
    <property type="entry name" value="Ubl_ubiquitin_like"/>
    <property type="match status" value="1"/>
</dbReference>
<dbReference type="Proteomes" id="UP000777438">
    <property type="component" value="Unassembled WGS sequence"/>
</dbReference>
<name>A0A9P8W6C5_9HYPO</name>
<dbReference type="AlphaFoldDB" id="A0A9P8W6C5"/>
<comment type="caution">
    <text evidence="2">The sequence shown here is derived from an EMBL/GenBank/DDBJ whole genome shotgun (WGS) entry which is preliminary data.</text>
</comment>
<dbReference type="PROSITE" id="PS50053">
    <property type="entry name" value="UBIQUITIN_2"/>
    <property type="match status" value="1"/>
</dbReference>
<dbReference type="GO" id="GO:0031593">
    <property type="term" value="F:polyubiquitin modification-dependent protein binding"/>
    <property type="evidence" value="ECO:0007669"/>
    <property type="project" value="TreeGrafter"/>
</dbReference>
<evidence type="ECO:0000313" key="3">
    <source>
        <dbReference type="Proteomes" id="UP000777438"/>
    </source>
</evidence>
<dbReference type="PRINTS" id="PR00348">
    <property type="entry name" value="UBIQUITIN"/>
</dbReference>
<accession>A0A9P8W6C5</accession>
<organism evidence="2 3">
    <name type="scientific">Thelonectria olida</name>
    <dbReference type="NCBI Taxonomy" id="1576542"/>
    <lineage>
        <taxon>Eukaryota</taxon>
        <taxon>Fungi</taxon>
        <taxon>Dikarya</taxon>
        <taxon>Ascomycota</taxon>
        <taxon>Pezizomycotina</taxon>
        <taxon>Sordariomycetes</taxon>
        <taxon>Hypocreomycetidae</taxon>
        <taxon>Hypocreales</taxon>
        <taxon>Nectriaceae</taxon>
        <taxon>Thelonectria</taxon>
    </lineage>
</organism>
<evidence type="ECO:0000313" key="2">
    <source>
        <dbReference type="EMBL" id="KAH6890658.1"/>
    </source>
</evidence>
<proteinExistence type="predicted"/>
<dbReference type="InterPro" id="IPR000626">
    <property type="entry name" value="Ubiquitin-like_dom"/>
</dbReference>
<dbReference type="InterPro" id="IPR015496">
    <property type="entry name" value="Ubiquilin"/>
</dbReference>